<dbReference type="SUPFAM" id="SSF56935">
    <property type="entry name" value="Porins"/>
    <property type="match status" value="1"/>
</dbReference>
<keyword evidence="15" id="KW-1185">Reference proteome</keyword>
<evidence type="ECO:0000256" key="11">
    <source>
        <dbReference type="RuleBase" id="RU003357"/>
    </source>
</evidence>
<dbReference type="InterPro" id="IPR012910">
    <property type="entry name" value="Plug_dom"/>
</dbReference>
<dbReference type="InterPro" id="IPR036942">
    <property type="entry name" value="Beta-barrel_TonB_sf"/>
</dbReference>
<evidence type="ECO:0000259" key="12">
    <source>
        <dbReference type="Pfam" id="PF00593"/>
    </source>
</evidence>
<keyword evidence="3 10" id="KW-0813">Transport</keyword>
<proteinExistence type="inferred from homology"/>
<keyword evidence="5 10" id="KW-0812">Transmembrane</keyword>
<feature type="domain" description="TonB-dependent receptor plug" evidence="13">
    <location>
        <begin position="37"/>
        <end position="139"/>
    </location>
</feature>
<reference evidence="14 15" key="1">
    <citation type="submission" date="2020-06" db="EMBL/GenBank/DDBJ databases">
        <title>Acidovorax antarctica sp. nov., isolated from Corinth ice sheet soil, Antarctic Fields Peninsula.</title>
        <authorList>
            <person name="Xu Q."/>
            <person name="Peng F."/>
        </authorList>
    </citation>
    <scope>NUCLEOTIDE SEQUENCE [LARGE SCALE GENOMIC DNA]</scope>
    <source>
        <strain evidence="14 15">16-35-5</strain>
    </source>
</reference>
<dbReference type="GO" id="GO:0015891">
    <property type="term" value="P:siderophore transport"/>
    <property type="evidence" value="ECO:0007669"/>
    <property type="project" value="InterPro"/>
</dbReference>
<dbReference type="Gene3D" id="2.40.170.20">
    <property type="entry name" value="TonB-dependent receptor, beta-barrel domain"/>
    <property type="match status" value="1"/>
</dbReference>
<protein>
    <submittedName>
        <fullName evidence="14">TonB-dependent siderophore receptor</fullName>
    </submittedName>
</protein>
<gene>
    <name evidence="14" type="ORF">HUK68_03080</name>
</gene>
<evidence type="ECO:0000256" key="9">
    <source>
        <dbReference type="ARBA" id="ARBA00023237"/>
    </source>
</evidence>
<accession>A0A6N1XAU2</accession>
<dbReference type="KEGG" id="aant:HUK68_03080"/>
<dbReference type="AlphaFoldDB" id="A0A6N1XAU2"/>
<dbReference type="PANTHER" id="PTHR32552">
    <property type="entry name" value="FERRICHROME IRON RECEPTOR-RELATED"/>
    <property type="match status" value="1"/>
</dbReference>
<keyword evidence="9 10" id="KW-0998">Cell outer membrane</keyword>
<dbReference type="PANTHER" id="PTHR32552:SF84">
    <property type="entry name" value="TONB-DEPENDENT RECEPTOR-RELATED"/>
    <property type="match status" value="1"/>
</dbReference>
<keyword evidence="6 11" id="KW-0798">TonB box</keyword>
<evidence type="ECO:0000256" key="7">
    <source>
        <dbReference type="ARBA" id="ARBA00023136"/>
    </source>
</evidence>
<sequence>MGWAQTRPPLPTVEIHSSGEGRLERTLATGSRLDLSVRDTPASAEVLTRAQLQARGERQLLDAVTRAAGMTALGHTGNSASLSARGFTHTSAVMRLYDGTRQYGGVGLSFPFDTWAIERIEVLRGPASVVHGDGAIGGVVNIIPRKPTRGPVRNEVQATAGSANQRAFALGSGGAIDGQWSYRLDLSGEQGRGWVERGDFRSRMASAALRWDASADLQLQLAHAQGRQAPARYFGVPLIDGVQDPALRRRNYNVEDSDIRLRDRWTELGAQWALNEHVIVRSKLYHIASDRHWRNAETYAFNTATRLIERPENTEIGHAQTQTGNTTDVSIRSVLFGQDNQLSLGFDINRASFLHRHDAYTGSAAPVDPFHPQPGHYFSAGPYLPRARNRAQQYALFAEDRLALSDRWSLVAGARFDHARLSREDLAAGTDAFERRYAHVGWRLGSVYQLRPALSLYAQVARAADPVSGLLMLSAANARFDVSRGRQFEVGLKQTFWQGCGDWTLAAYAITKDNLVTRDASNPARRLQVGRRSSRGMESTLSLQATQALQIEANLALLRARYGDFSEAMGNGVVSRNGMVPTDVPERVANLWAHWKLQPGWVLSGGLRHVGKRYANHANTLVLPAYTTADLALQWQATACTTLALRGFNVFDKAFFSTAYYTTTQWFAGTGRRTELTLNHRF</sequence>
<evidence type="ECO:0000313" key="14">
    <source>
        <dbReference type="EMBL" id="QKV54920.1"/>
    </source>
</evidence>
<evidence type="ECO:0000256" key="1">
    <source>
        <dbReference type="ARBA" id="ARBA00004571"/>
    </source>
</evidence>
<dbReference type="GO" id="GO:0015344">
    <property type="term" value="F:siderophore uptake transmembrane transporter activity"/>
    <property type="evidence" value="ECO:0007669"/>
    <property type="project" value="TreeGrafter"/>
</dbReference>
<dbReference type="EMBL" id="CP054840">
    <property type="protein sequence ID" value="QKV54920.1"/>
    <property type="molecule type" value="Genomic_DNA"/>
</dbReference>
<dbReference type="GO" id="GO:0009279">
    <property type="term" value="C:cell outer membrane"/>
    <property type="evidence" value="ECO:0007669"/>
    <property type="project" value="UniProtKB-SubCell"/>
</dbReference>
<dbReference type="RefSeq" id="WP_175505713.1">
    <property type="nucleotide sequence ID" value="NZ_CP054840.1"/>
</dbReference>
<dbReference type="Proteomes" id="UP000509579">
    <property type="component" value="Chromosome"/>
</dbReference>
<keyword evidence="4 10" id="KW-1134">Transmembrane beta strand</keyword>
<evidence type="ECO:0000256" key="4">
    <source>
        <dbReference type="ARBA" id="ARBA00022452"/>
    </source>
</evidence>
<dbReference type="Gene3D" id="2.170.130.10">
    <property type="entry name" value="TonB-dependent receptor, plug domain"/>
    <property type="match status" value="1"/>
</dbReference>
<evidence type="ECO:0000256" key="3">
    <source>
        <dbReference type="ARBA" id="ARBA00022448"/>
    </source>
</evidence>
<organism evidence="14 15">
    <name type="scientific">Comamonas antarctica</name>
    <dbReference type="NCBI Taxonomy" id="2743470"/>
    <lineage>
        <taxon>Bacteria</taxon>
        <taxon>Pseudomonadati</taxon>
        <taxon>Pseudomonadota</taxon>
        <taxon>Betaproteobacteria</taxon>
        <taxon>Burkholderiales</taxon>
        <taxon>Comamonadaceae</taxon>
        <taxon>Comamonas</taxon>
    </lineage>
</organism>
<dbReference type="Pfam" id="PF00593">
    <property type="entry name" value="TonB_dep_Rec_b-barrel"/>
    <property type="match status" value="1"/>
</dbReference>
<name>A0A6N1XAU2_9BURK</name>
<dbReference type="InterPro" id="IPR037066">
    <property type="entry name" value="Plug_dom_sf"/>
</dbReference>
<dbReference type="InterPro" id="IPR000531">
    <property type="entry name" value="Beta-barrel_TonB"/>
</dbReference>
<dbReference type="Pfam" id="PF07715">
    <property type="entry name" value="Plug"/>
    <property type="match status" value="1"/>
</dbReference>
<evidence type="ECO:0000256" key="2">
    <source>
        <dbReference type="ARBA" id="ARBA00009810"/>
    </source>
</evidence>
<evidence type="ECO:0000313" key="15">
    <source>
        <dbReference type="Proteomes" id="UP000509579"/>
    </source>
</evidence>
<evidence type="ECO:0000256" key="6">
    <source>
        <dbReference type="ARBA" id="ARBA00023077"/>
    </source>
</evidence>
<keyword evidence="7 10" id="KW-0472">Membrane</keyword>
<dbReference type="PROSITE" id="PS52016">
    <property type="entry name" value="TONB_DEPENDENT_REC_3"/>
    <property type="match status" value="1"/>
</dbReference>
<keyword evidence="8 14" id="KW-0675">Receptor</keyword>
<dbReference type="CDD" id="cd01347">
    <property type="entry name" value="ligand_gated_channel"/>
    <property type="match status" value="1"/>
</dbReference>
<feature type="domain" description="TonB-dependent receptor-like beta-barrel" evidence="12">
    <location>
        <begin position="216"/>
        <end position="650"/>
    </location>
</feature>
<evidence type="ECO:0000256" key="8">
    <source>
        <dbReference type="ARBA" id="ARBA00023170"/>
    </source>
</evidence>
<comment type="subcellular location">
    <subcellularLocation>
        <location evidence="1 10">Cell outer membrane</location>
        <topology evidence="1 10">Multi-pass membrane protein</topology>
    </subcellularLocation>
</comment>
<dbReference type="InterPro" id="IPR039426">
    <property type="entry name" value="TonB-dep_rcpt-like"/>
</dbReference>
<comment type="similarity">
    <text evidence="2 10 11">Belongs to the TonB-dependent receptor family.</text>
</comment>
<evidence type="ECO:0000259" key="13">
    <source>
        <dbReference type="Pfam" id="PF07715"/>
    </source>
</evidence>
<dbReference type="NCBIfam" id="TIGR01783">
    <property type="entry name" value="TonB-siderophor"/>
    <property type="match status" value="1"/>
</dbReference>
<dbReference type="InterPro" id="IPR010105">
    <property type="entry name" value="TonB_sidphr_rcpt"/>
</dbReference>
<evidence type="ECO:0000256" key="5">
    <source>
        <dbReference type="ARBA" id="ARBA00022692"/>
    </source>
</evidence>
<dbReference type="GO" id="GO:0038023">
    <property type="term" value="F:signaling receptor activity"/>
    <property type="evidence" value="ECO:0007669"/>
    <property type="project" value="InterPro"/>
</dbReference>
<evidence type="ECO:0000256" key="10">
    <source>
        <dbReference type="PROSITE-ProRule" id="PRU01360"/>
    </source>
</evidence>